<dbReference type="Proteomes" id="UP000034493">
    <property type="component" value="Unassembled WGS sequence"/>
</dbReference>
<dbReference type="Gene3D" id="1.10.3660.10">
    <property type="entry name" value="6-phosphogluconate dehydrogenase C-terminal like domain"/>
    <property type="match status" value="1"/>
</dbReference>
<dbReference type="PROSITE" id="PS51671">
    <property type="entry name" value="ACT"/>
    <property type="match status" value="1"/>
</dbReference>
<name>A0A0G0VSR7_9BACT</name>
<evidence type="ECO:0000256" key="5">
    <source>
        <dbReference type="ARBA" id="ARBA00023002"/>
    </source>
</evidence>
<accession>A0A0G0VSR7</accession>
<dbReference type="CDD" id="cd02116">
    <property type="entry name" value="ACT"/>
    <property type="match status" value="1"/>
</dbReference>
<dbReference type="SUPFAM" id="SSF55021">
    <property type="entry name" value="ACT-like"/>
    <property type="match status" value="1"/>
</dbReference>
<dbReference type="PROSITE" id="PS51176">
    <property type="entry name" value="PDH_ADH"/>
    <property type="match status" value="1"/>
</dbReference>
<comment type="pathway">
    <text evidence="1">Amino-acid biosynthesis; L-tyrosine biosynthesis; (4-hydroxyphenyl)pyruvate from prephenate (NAD(+) route): step 1/1.</text>
</comment>
<feature type="domain" description="ACT" evidence="9">
    <location>
        <begin position="288"/>
        <end position="362"/>
    </location>
</feature>
<keyword evidence="4" id="KW-0827">Tyrosine biosynthesis</keyword>
<dbReference type="InterPro" id="IPR045865">
    <property type="entry name" value="ACT-like_dom_sf"/>
</dbReference>
<dbReference type="Gene3D" id="3.40.50.720">
    <property type="entry name" value="NAD(P)-binding Rossmann-like Domain"/>
    <property type="match status" value="1"/>
</dbReference>
<dbReference type="InterPro" id="IPR008927">
    <property type="entry name" value="6-PGluconate_DH-like_C_sf"/>
</dbReference>
<dbReference type="Pfam" id="PF01842">
    <property type="entry name" value="ACT"/>
    <property type="match status" value="1"/>
</dbReference>
<dbReference type="EC" id="1.3.1.12" evidence="2"/>
<dbReference type="GO" id="GO:0006571">
    <property type="term" value="P:tyrosine biosynthetic process"/>
    <property type="evidence" value="ECO:0007669"/>
    <property type="project" value="UniProtKB-UniPathway"/>
</dbReference>
<gene>
    <name evidence="10" type="ORF">UU56_C0012G0003</name>
</gene>
<evidence type="ECO:0000256" key="4">
    <source>
        <dbReference type="ARBA" id="ARBA00022498"/>
    </source>
</evidence>
<evidence type="ECO:0000256" key="7">
    <source>
        <dbReference type="ARBA" id="ARBA00049260"/>
    </source>
</evidence>
<dbReference type="EMBL" id="LCBC01000012">
    <property type="protein sequence ID" value="KKS03929.1"/>
    <property type="molecule type" value="Genomic_DNA"/>
</dbReference>
<dbReference type="GO" id="GO:0008977">
    <property type="term" value="F:prephenate dehydrogenase (NAD+) activity"/>
    <property type="evidence" value="ECO:0007669"/>
    <property type="project" value="UniProtKB-EC"/>
</dbReference>
<evidence type="ECO:0000313" key="10">
    <source>
        <dbReference type="EMBL" id="KKS03929.1"/>
    </source>
</evidence>
<comment type="catalytic activity">
    <reaction evidence="7">
        <text>prephenate + NAD(+) = 3-(4-hydroxyphenyl)pyruvate + CO2 + NADH</text>
        <dbReference type="Rhea" id="RHEA:13869"/>
        <dbReference type="ChEBI" id="CHEBI:16526"/>
        <dbReference type="ChEBI" id="CHEBI:29934"/>
        <dbReference type="ChEBI" id="CHEBI:36242"/>
        <dbReference type="ChEBI" id="CHEBI:57540"/>
        <dbReference type="ChEBI" id="CHEBI:57945"/>
        <dbReference type="EC" id="1.3.1.12"/>
    </reaction>
</comment>
<dbReference type="UniPathway" id="UPA00122">
    <property type="reaction ID" value="UER00961"/>
</dbReference>
<evidence type="ECO:0000313" key="11">
    <source>
        <dbReference type="Proteomes" id="UP000034493"/>
    </source>
</evidence>
<keyword evidence="6" id="KW-0057">Aromatic amino acid biosynthesis</keyword>
<protein>
    <recommendedName>
        <fullName evidence="3">Prephenate dehydrogenase</fullName>
        <ecNumber evidence="2">1.3.1.12</ecNumber>
    </recommendedName>
</protein>
<dbReference type="InterPro" id="IPR002912">
    <property type="entry name" value="ACT_dom"/>
</dbReference>
<evidence type="ECO:0000256" key="3">
    <source>
        <dbReference type="ARBA" id="ARBA00016891"/>
    </source>
</evidence>
<evidence type="ECO:0000256" key="6">
    <source>
        <dbReference type="ARBA" id="ARBA00023141"/>
    </source>
</evidence>
<reference evidence="10 11" key="1">
    <citation type="journal article" date="2015" name="Nature">
        <title>rRNA introns, odd ribosomes, and small enigmatic genomes across a large radiation of phyla.</title>
        <authorList>
            <person name="Brown C.T."/>
            <person name="Hug L.A."/>
            <person name="Thomas B.C."/>
            <person name="Sharon I."/>
            <person name="Castelle C.J."/>
            <person name="Singh A."/>
            <person name="Wilkins M.J."/>
            <person name="Williams K.H."/>
            <person name="Banfield J.F."/>
        </authorList>
    </citation>
    <scope>NUCLEOTIDE SEQUENCE [LARGE SCALE GENOMIC DNA]</scope>
</reference>
<sequence>MTERIVIFGGAGNMGNRTNNEAQKQGHETKVVDPRAEIQIDPEEAIAWATVIYFSLFPKDLLEVLEKHGQKIREDQRVLDNTTIKRRIIPVLQGLDARGVSVCSIHPLARHDLPPRGQKVVVMDVGKNSKPARLFAEDFYDTSGMIIIDHSLEEHDRRMIREQLLPHLVMRTVGRVLEKLGDSPRELWDLAPANAELFFLSTWRTLIQDPNISANIIQNYLEDEDGRKIVHLLISSLQEITQAPDEEKLAAMLKQTFDALNKDNMASEMTESTTIILERMANLRIQSIRVLGPIDQPGVLHQITGVFAQNGINLTAADSHTPDGGVKFMFGQDRGTPQAAIDQTIINLREQGFQVVKVQKRK</sequence>
<evidence type="ECO:0000259" key="8">
    <source>
        <dbReference type="PROSITE" id="PS51176"/>
    </source>
</evidence>
<dbReference type="PANTHER" id="PTHR21363">
    <property type="entry name" value="PREPHENATE DEHYDROGENASE"/>
    <property type="match status" value="1"/>
</dbReference>
<proteinExistence type="predicted"/>
<dbReference type="InterPro" id="IPR003099">
    <property type="entry name" value="Prephen_DH"/>
</dbReference>
<evidence type="ECO:0000256" key="1">
    <source>
        <dbReference type="ARBA" id="ARBA00005067"/>
    </source>
</evidence>
<keyword evidence="5" id="KW-0560">Oxidoreductase</keyword>
<dbReference type="InterPro" id="IPR036291">
    <property type="entry name" value="NAD(P)-bd_dom_sf"/>
</dbReference>
<feature type="domain" description="Prephenate/arogenate dehydrogenase" evidence="8">
    <location>
        <begin position="3"/>
        <end position="273"/>
    </location>
</feature>
<dbReference type="AlphaFoldDB" id="A0A0G0VSR7"/>
<dbReference type="SUPFAM" id="SSF48179">
    <property type="entry name" value="6-phosphogluconate dehydrogenase C-terminal domain-like"/>
    <property type="match status" value="1"/>
</dbReference>
<dbReference type="GO" id="GO:0070403">
    <property type="term" value="F:NAD+ binding"/>
    <property type="evidence" value="ECO:0007669"/>
    <property type="project" value="TreeGrafter"/>
</dbReference>
<dbReference type="InterPro" id="IPR050812">
    <property type="entry name" value="Preph/Arog_dehydrog"/>
</dbReference>
<organism evidence="10 11">
    <name type="scientific">Candidatus Curtissbacteria bacterium GW2011_GWA2_41_24</name>
    <dbReference type="NCBI Taxonomy" id="1618411"/>
    <lineage>
        <taxon>Bacteria</taxon>
        <taxon>Candidatus Curtissiibacteriota</taxon>
    </lineage>
</organism>
<dbReference type="SUPFAM" id="SSF51735">
    <property type="entry name" value="NAD(P)-binding Rossmann-fold domains"/>
    <property type="match status" value="1"/>
</dbReference>
<comment type="caution">
    <text evidence="10">The sequence shown here is derived from an EMBL/GenBank/DDBJ whole genome shotgun (WGS) entry which is preliminary data.</text>
</comment>
<evidence type="ECO:0000259" key="9">
    <source>
        <dbReference type="PROSITE" id="PS51671"/>
    </source>
</evidence>
<evidence type="ECO:0000256" key="2">
    <source>
        <dbReference type="ARBA" id="ARBA00012068"/>
    </source>
</evidence>
<dbReference type="PANTHER" id="PTHR21363:SF0">
    <property type="entry name" value="PREPHENATE DEHYDROGENASE [NADP(+)]"/>
    <property type="match status" value="1"/>
</dbReference>
<dbReference type="GO" id="GO:0004665">
    <property type="term" value="F:prephenate dehydrogenase (NADP+) activity"/>
    <property type="evidence" value="ECO:0007669"/>
    <property type="project" value="InterPro"/>
</dbReference>
<keyword evidence="6" id="KW-0028">Amino-acid biosynthesis</keyword>